<dbReference type="EMBL" id="ML977325">
    <property type="protein sequence ID" value="KAF2114650.1"/>
    <property type="molecule type" value="Genomic_DNA"/>
</dbReference>
<reference evidence="1" key="1">
    <citation type="journal article" date="2020" name="Stud. Mycol.">
        <title>101 Dothideomycetes genomes: a test case for predicting lifestyles and emergence of pathogens.</title>
        <authorList>
            <person name="Haridas S."/>
            <person name="Albert R."/>
            <person name="Binder M."/>
            <person name="Bloem J."/>
            <person name="Labutti K."/>
            <person name="Salamov A."/>
            <person name="Andreopoulos B."/>
            <person name="Baker S."/>
            <person name="Barry K."/>
            <person name="Bills G."/>
            <person name="Bluhm B."/>
            <person name="Cannon C."/>
            <person name="Castanera R."/>
            <person name="Culley D."/>
            <person name="Daum C."/>
            <person name="Ezra D."/>
            <person name="Gonzalez J."/>
            <person name="Henrissat B."/>
            <person name="Kuo A."/>
            <person name="Liang C."/>
            <person name="Lipzen A."/>
            <person name="Lutzoni F."/>
            <person name="Magnuson J."/>
            <person name="Mondo S."/>
            <person name="Nolan M."/>
            <person name="Ohm R."/>
            <person name="Pangilinan J."/>
            <person name="Park H.-J."/>
            <person name="Ramirez L."/>
            <person name="Alfaro M."/>
            <person name="Sun H."/>
            <person name="Tritt A."/>
            <person name="Yoshinaga Y."/>
            <person name="Zwiers L.-H."/>
            <person name="Turgeon B."/>
            <person name="Goodwin S."/>
            <person name="Spatafora J."/>
            <person name="Crous P."/>
            <person name="Grigoriev I."/>
        </authorList>
    </citation>
    <scope>NUCLEOTIDE SEQUENCE</scope>
    <source>
        <strain evidence="1">CBS 627.86</strain>
    </source>
</reference>
<organism evidence="1 2">
    <name type="scientific">Lophiotrema nucula</name>
    <dbReference type="NCBI Taxonomy" id="690887"/>
    <lineage>
        <taxon>Eukaryota</taxon>
        <taxon>Fungi</taxon>
        <taxon>Dikarya</taxon>
        <taxon>Ascomycota</taxon>
        <taxon>Pezizomycotina</taxon>
        <taxon>Dothideomycetes</taxon>
        <taxon>Pleosporomycetidae</taxon>
        <taxon>Pleosporales</taxon>
        <taxon>Lophiotremataceae</taxon>
        <taxon>Lophiotrema</taxon>
    </lineage>
</organism>
<gene>
    <name evidence="1" type="ORF">BDV96DRAFT_647345</name>
</gene>
<evidence type="ECO:0000313" key="1">
    <source>
        <dbReference type="EMBL" id="KAF2114650.1"/>
    </source>
</evidence>
<dbReference type="Proteomes" id="UP000799770">
    <property type="component" value="Unassembled WGS sequence"/>
</dbReference>
<protein>
    <submittedName>
        <fullName evidence="1">Uncharacterized protein</fullName>
    </submittedName>
</protein>
<evidence type="ECO:0000313" key="2">
    <source>
        <dbReference type="Proteomes" id="UP000799770"/>
    </source>
</evidence>
<keyword evidence="2" id="KW-1185">Reference proteome</keyword>
<dbReference type="OrthoDB" id="3795850at2759"/>
<accession>A0A6A5Z5C9</accession>
<name>A0A6A5Z5C9_9PLEO</name>
<sequence length="263" mass="30199">MLEEMEEQWAAFIAAGNKNEVSLGDDEKRVLIRDWHDRTCTEPRWLDDTQHFRSQRRWIERTCLCSGSNFPDDDHGRFVHLNQLLQTLFGLDAMINHEIMSKDLTFFLPDSYREGFDIDVPCCNTICYLVPASGRNVPKYDNPSLGVGREAYRSTISLPMLALTDSLQSRFTAVMRVLDLRPHYHLTDLSDLVMPSVDKSIHDICMNELPGCPYPDTSHWSVKAGKLEGFLKEQNRKLAEQTWPQFMIISASQAVIPNACMRT</sequence>
<dbReference type="AlphaFoldDB" id="A0A6A5Z5C9"/>
<proteinExistence type="predicted"/>